<evidence type="ECO:0000256" key="1">
    <source>
        <dbReference type="ARBA" id="ARBA00007768"/>
    </source>
</evidence>
<protein>
    <recommendedName>
        <fullName evidence="2">Copper homeostasis protein cutC homolog</fullName>
    </recommendedName>
</protein>
<dbReference type="Gene3D" id="3.20.20.380">
    <property type="entry name" value="Copper homeostasis (CutC) domain"/>
    <property type="match status" value="1"/>
</dbReference>
<gene>
    <name evidence="3" type="ORF">ENH88_15855</name>
</gene>
<evidence type="ECO:0000313" key="3">
    <source>
        <dbReference type="EMBL" id="HEA17883.1"/>
    </source>
</evidence>
<dbReference type="InterPro" id="IPR036822">
    <property type="entry name" value="CutC-like_dom_sf"/>
</dbReference>
<sequence>MGKNLEICLNADDHINLANNVKTAFSAGASRIELCGAMHLAGLSPTADEIETAAKALPSNGELLVMIRPTADHFNVDAALLKTMTSQITRAAQLGATGVVFGAIAGNELDVAATSTLVECAKHYQLASTFHRAFDCIADSRNALHILSELGVDRILTNGTPWTDNKDVMQGLNQLQSIITDAKGQIEIVIGGGVTTNNAPILWQLGSENLISLHAYSGVLNSDGLVDPLLINSILQKSTHEQTKHD</sequence>
<dbReference type="InterPro" id="IPR005627">
    <property type="entry name" value="CutC-like"/>
</dbReference>
<name>A0A7V1D0V1_9GAMM</name>
<proteinExistence type="inferred from homology"/>
<dbReference type="Proteomes" id="UP000886188">
    <property type="component" value="Unassembled WGS sequence"/>
</dbReference>
<accession>A0A7V1D0V1</accession>
<dbReference type="PANTHER" id="PTHR12598">
    <property type="entry name" value="COPPER HOMEOSTASIS PROTEIN CUTC"/>
    <property type="match status" value="1"/>
</dbReference>
<evidence type="ECO:0000256" key="2">
    <source>
        <dbReference type="ARBA" id="ARBA00019014"/>
    </source>
</evidence>
<dbReference type="GO" id="GO:0005507">
    <property type="term" value="F:copper ion binding"/>
    <property type="evidence" value="ECO:0007669"/>
    <property type="project" value="TreeGrafter"/>
</dbReference>
<dbReference type="Pfam" id="PF03932">
    <property type="entry name" value="CutC"/>
    <property type="match status" value="1"/>
</dbReference>
<dbReference type="RefSeq" id="WP_304183637.1">
    <property type="nucleotide sequence ID" value="NZ_DRGM01000167.1"/>
</dbReference>
<dbReference type="PANTHER" id="PTHR12598:SF0">
    <property type="entry name" value="COPPER HOMEOSTASIS PROTEIN CUTC HOMOLOG"/>
    <property type="match status" value="1"/>
</dbReference>
<comment type="similarity">
    <text evidence="1">Belongs to the CutC family.</text>
</comment>
<reference evidence="3" key="1">
    <citation type="journal article" date="2020" name="mSystems">
        <title>Genome- and Community-Level Interaction Insights into Carbon Utilization and Element Cycling Functions of Hydrothermarchaeota in Hydrothermal Sediment.</title>
        <authorList>
            <person name="Zhou Z."/>
            <person name="Liu Y."/>
            <person name="Xu W."/>
            <person name="Pan J."/>
            <person name="Luo Z.H."/>
            <person name="Li M."/>
        </authorList>
    </citation>
    <scope>NUCLEOTIDE SEQUENCE [LARGE SCALE GENOMIC DNA]</scope>
    <source>
        <strain evidence="3">HyVt-346</strain>
    </source>
</reference>
<dbReference type="AlphaFoldDB" id="A0A7V1D0V1"/>
<dbReference type="SUPFAM" id="SSF110395">
    <property type="entry name" value="CutC-like"/>
    <property type="match status" value="1"/>
</dbReference>
<organism evidence="3">
    <name type="scientific">Pseudoalteromonas prydzensis</name>
    <dbReference type="NCBI Taxonomy" id="182141"/>
    <lineage>
        <taxon>Bacteria</taxon>
        <taxon>Pseudomonadati</taxon>
        <taxon>Pseudomonadota</taxon>
        <taxon>Gammaproteobacteria</taxon>
        <taxon>Alteromonadales</taxon>
        <taxon>Pseudoalteromonadaceae</taxon>
        <taxon>Pseudoalteromonas</taxon>
    </lineage>
</organism>
<comment type="caution">
    <text evidence="3">The sequence shown here is derived from an EMBL/GenBank/DDBJ whole genome shotgun (WGS) entry which is preliminary data.</text>
</comment>
<dbReference type="EMBL" id="DRGM01000167">
    <property type="protein sequence ID" value="HEA17883.1"/>
    <property type="molecule type" value="Genomic_DNA"/>
</dbReference>